<protein>
    <recommendedName>
        <fullName evidence="6">Zinc-finger domain-containing protein</fullName>
    </recommendedName>
</protein>
<evidence type="ECO:0000256" key="2">
    <source>
        <dbReference type="ARBA" id="ARBA00023015"/>
    </source>
</evidence>
<name>A0ABQ5SNQ0_9CHLO</name>
<dbReference type="Proteomes" id="UP001165090">
    <property type="component" value="Unassembled WGS sequence"/>
</dbReference>
<organism evidence="7 8">
    <name type="scientific">Volvox africanus</name>
    <dbReference type="NCBI Taxonomy" id="51714"/>
    <lineage>
        <taxon>Eukaryota</taxon>
        <taxon>Viridiplantae</taxon>
        <taxon>Chlorophyta</taxon>
        <taxon>core chlorophytes</taxon>
        <taxon>Chlorophyceae</taxon>
        <taxon>CS clade</taxon>
        <taxon>Chlamydomonadales</taxon>
        <taxon>Volvocaceae</taxon>
        <taxon>Volvox</taxon>
    </lineage>
</organism>
<feature type="compositionally biased region" description="Low complexity" evidence="5">
    <location>
        <begin position="56"/>
        <end position="70"/>
    </location>
</feature>
<evidence type="ECO:0000256" key="1">
    <source>
        <dbReference type="ARBA" id="ARBA00004123"/>
    </source>
</evidence>
<keyword evidence="4" id="KW-0539">Nucleus</keyword>
<proteinExistence type="predicted"/>
<dbReference type="Pfam" id="PF10497">
    <property type="entry name" value="zf-4CXXC_R1"/>
    <property type="match status" value="1"/>
</dbReference>
<evidence type="ECO:0000256" key="4">
    <source>
        <dbReference type="ARBA" id="ARBA00023242"/>
    </source>
</evidence>
<evidence type="ECO:0000256" key="3">
    <source>
        <dbReference type="ARBA" id="ARBA00023163"/>
    </source>
</evidence>
<keyword evidence="8" id="KW-1185">Reference proteome</keyword>
<keyword evidence="2" id="KW-0805">Transcription regulation</keyword>
<comment type="subcellular location">
    <subcellularLocation>
        <location evidence="1">Nucleus</location>
    </subcellularLocation>
</comment>
<feature type="domain" description="Zinc-finger" evidence="6">
    <location>
        <begin position="105"/>
        <end position="134"/>
    </location>
</feature>
<evidence type="ECO:0000313" key="7">
    <source>
        <dbReference type="EMBL" id="GLI70746.1"/>
    </source>
</evidence>
<accession>A0ABQ5SNQ0</accession>
<sequence length="143" mass="15460">MEDDFDTKVEAQRRAVRQKLVELGLAKLTGDLTNAIAAKTAAAARSRKSRRGVRCTTVATASRATGAARRPSPRRSRAPIHSAVAAEACPAASDWGLNTSPSPTHSEKCLWNRHGEDVEEANCSGNWVCPTCWQLRSGLHLLL</sequence>
<gene>
    <name evidence="7" type="ORF">VaNZ11_015773</name>
</gene>
<dbReference type="EMBL" id="BSDZ01000094">
    <property type="protein sequence ID" value="GLI70746.1"/>
    <property type="molecule type" value="Genomic_DNA"/>
</dbReference>
<feature type="region of interest" description="Disordered" evidence="5">
    <location>
        <begin position="47"/>
        <end position="83"/>
    </location>
</feature>
<comment type="caution">
    <text evidence="7">The sequence shown here is derived from an EMBL/GenBank/DDBJ whole genome shotgun (WGS) entry which is preliminary data.</text>
</comment>
<evidence type="ECO:0000259" key="6">
    <source>
        <dbReference type="Pfam" id="PF10497"/>
    </source>
</evidence>
<keyword evidence="3" id="KW-0804">Transcription</keyword>
<evidence type="ECO:0000313" key="8">
    <source>
        <dbReference type="Proteomes" id="UP001165090"/>
    </source>
</evidence>
<evidence type="ECO:0000256" key="5">
    <source>
        <dbReference type="SAM" id="MobiDB-lite"/>
    </source>
</evidence>
<reference evidence="7 8" key="1">
    <citation type="journal article" date="2023" name="IScience">
        <title>Expanded male sex-determining region conserved during the evolution of homothallism in the green alga Volvox.</title>
        <authorList>
            <person name="Yamamoto K."/>
            <person name="Matsuzaki R."/>
            <person name="Mahakham W."/>
            <person name="Heman W."/>
            <person name="Sekimoto H."/>
            <person name="Kawachi M."/>
            <person name="Minakuchi Y."/>
            <person name="Toyoda A."/>
            <person name="Nozaki H."/>
        </authorList>
    </citation>
    <scope>NUCLEOTIDE SEQUENCE [LARGE SCALE GENOMIC DNA]</scope>
    <source>
        <strain evidence="7 8">NIES-4468</strain>
    </source>
</reference>
<dbReference type="InterPro" id="IPR018866">
    <property type="entry name" value="Znf-4CXXC_R1"/>
</dbReference>